<accession>A0A8J4S861</accession>
<gene>
    <name evidence="20" type="ORF">G195_009745</name>
</gene>
<evidence type="ECO:0000256" key="12">
    <source>
        <dbReference type="ARBA" id="ARBA00023274"/>
    </source>
</evidence>
<evidence type="ECO:0000256" key="15">
    <source>
        <dbReference type="ARBA" id="ARBA00035427"/>
    </source>
</evidence>
<dbReference type="Gene3D" id="3.10.430.100">
    <property type="entry name" value="Ribosomal protein L9, C-terminal domain"/>
    <property type="match status" value="1"/>
</dbReference>
<evidence type="ECO:0000256" key="10">
    <source>
        <dbReference type="ARBA" id="ARBA00022980"/>
    </source>
</evidence>
<dbReference type="GO" id="GO:0003735">
    <property type="term" value="F:structural constituent of ribosome"/>
    <property type="evidence" value="ECO:0007669"/>
    <property type="project" value="InterPro"/>
</dbReference>
<keyword evidence="12" id="KW-0687">Ribonucleoprotein</keyword>
<evidence type="ECO:0000259" key="19">
    <source>
        <dbReference type="PROSITE" id="PS00651"/>
    </source>
</evidence>
<feature type="transmembrane region" description="Helical" evidence="18">
    <location>
        <begin position="27"/>
        <end position="52"/>
    </location>
</feature>
<dbReference type="CDD" id="cd06445">
    <property type="entry name" value="ATase"/>
    <property type="match status" value="1"/>
</dbReference>
<dbReference type="InterPro" id="IPR001497">
    <property type="entry name" value="MethylDNA_cys_MeTrfase_AS"/>
</dbReference>
<evidence type="ECO:0000256" key="17">
    <source>
        <dbReference type="SAM" id="MobiDB-lite"/>
    </source>
</evidence>
<evidence type="ECO:0000256" key="18">
    <source>
        <dbReference type="SAM" id="Phobius"/>
    </source>
</evidence>
<comment type="catalytic activity">
    <reaction evidence="1">
        <text>a 4-O-methyl-thymidine in DNA + L-cysteinyl-[protein] = a thymidine in DNA + S-methyl-L-cysteinyl-[protein]</text>
        <dbReference type="Rhea" id="RHEA:53428"/>
        <dbReference type="Rhea" id="RHEA-COMP:10131"/>
        <dbReference type="Rhea" id="RHEA-COMP:10132"/>
        <dbReference type="Rhea" id="RHEA-COMP:13555"/>
        <dbReference type="Rhea" id="RHEA-COMP:13556"/>
        <dbReference type="ChEBI" id="CHEBI:29950"/>
        <dbReference type="ChEBI" id="CHEBI:82612"/>
        <dbReference type="ChEBI" id="CHEBI:137386"/>
        <dbReference type="ChEBI" id="CHEBI:137387"/>
        <dbReference type="EC" id="2.1.1.63"/>
    </reaction>
</comment>
<keyword evidence="18" id="KW-1133">Transmembrane helix</keyword>
<dbReference type="HAMAP" id="MF_00503">
    <property type="entry name" value="Ribosomal_bL9"/>
    <property type="match status" value="1"/>
</dbReference>
<dbReference type="GO" id="GO:0005840">
    <property type="term" value="C:ribosome"/>
    <property type="evidence" value="ECO:0007669"/>
    <property type="project" value="UniProtKB-KW"/>
</dbReference>
<keyword evidence="8" id="KW-0227">DNA damage</keyword>
<keyword evidence="5" id="KW-0489">Methyltransferase</keyword>
<evidence type="ECO:0000256" key="13">
    <source>
        <dbReference type="ARBA" id="ARBA00030795"/>
    </source>
</evidence>
<evidence type="ECO:0000256" key="16">
    <source>
        <dbReference type="ARBA" id="ARBA00049348"/>
    </source>
</evidence>
<dbReference type="InterPro" id="IPR036791">
    <property type="entry name" value="Ribosomal_bL9_C_sf"/>
</dbReference>
<dbReference type="GO" id="GO:0003908">
    <property type="term" value="F:methylated-DNA-[protein]-cysteine S-methyltransferase activity"/>
    <property type="evidence" value="ECO:0007669"/>
    <property type="project" value="UniProtKB-EC"/>
</dbReference>
<evidence type="ECO:0000256" key="14">
    <source>
        <dbReference type="ARBA" id="ARBA00031621"/>
    </source>
</evidence>
<dbReference type="NCBIfam" id="TIGR00158">
    <property type="entry name" value="L9"/>
    <property type="match status" value="1"/>
</dbReference>
<reference evidence="20" key="2">
    <citation type="submission" date="2020-02" db="EMBL/GenBank/DDBJ databases">
        <authorList>
            <person name="Studholme D.J."/>
        </authorList>
    </citation>
    <scope>NUCLEOTIDE SEQUENCE</scope>
    <source>
        <strain evidence="20">00238/432</strain>
    </source>
</reference>
<dbReference type="Pfam" id="PF01281">
    <property type="entry name" value="Ribosomal_L9_N"/>
    <property type="match status" value="1"/>
</dbReference>
<dbReference type="GO" id="GO:0006412">
    <property type="term" value="P:translation"/>
    <property type="evidence" value="ECO:0007669"/>
    <property type="project" value="InterPro"/>
</dbReference>
<dbReference type="GO" id="GO:1990904">
    <property type="term" value="C:ribonucleoprotein complex"/>
    <property type="evidence" value="ECO:0007669"/>
    <property type="project" value="UniProtKB-KW"/>
</dbReference>
<dbReference type="InterPro" id="IPR036388">
    <property type="entry name" value="WH-like_DNA-bd_sf"/>
</dbReference>
<feature type="domain" description="Ribosomal protein L9" evidence="19">
    <location>
        <begin position="169"/>
        <end position="196"/>
    </location>
</feature>
<evidence type="ECO:0000256" key="5">
    <source>
        <dbReference type="ARBA" id="ARBA00022603"/>
    </source>
</evidence>
<dbReference type="InterPro" id="IPR000244">
    <property type="entry name" value="Ribosomal_bL9"/>
</dbReference>
<feature type="region of interest" description="Disordered" evidence="17">
    <location>
        <begin position="340"/>
        <end position="366"/>
    </location>
</feature>
<dbReference type="GO" id="GO:0019843">
    <property type="term" value="F:rRNA binding"/>
    <property type="evidence" value="ECO:0007669"/>
    <property type="project" value="UniProtKB-KW"/>
</dbReference>
<dbReference type="InterPro" id="IPR009027">
    <property type="entry name" value="Ribosomal_bL9/RNase_H1_N"/>
</dbReference>
<evidence type="ECO:0000313" key="20">
    <source>
        <dbReference type="EMBL" id="KAF4316818.1"/>
    </source>
</evidence>
<dbReference type="SUPFAM" id="SSF55653">
    <property type="entry name" value="Ribosomal protein L9 C-domain"/>
    <property type="match status" value="1"/>
</dbReference>
<evidence type="ECO:0000256" key="11">
    <source>
        <dbReference type="ARBA" id="ARBA00023204"/>
    </source>
</evidence>
<comment type="similarity">
    <text evidence="3">Belongs to the bacterial ribosomal protein bL9 family.</text>
</comment>
<evidence type="ECO:0000256" key="7">
    <source>
        <dbReference type="ARBA" id="ARBA00022730"/>
    </source>
</evidence>
<dbReference type="SUPFAM" id="SSF46767">
    <property type="entry name" value="Methylated DNA-protein cysteine methyltransferase, C-terminal domain"/>
    <property type="match status" value="1"/>
</dbReference>
<evidence type="ECO:0000256" key="4">
    <source>
        <dbReference type="ARBA" id="ARBA00015377"/>
    </source>
</evidence>
<dbReference type="Pfam" id="PF03948">
    <property type="entry name" value="Ribosomal_L9_C"/>
    <property type="match status" value="1"/>
</dbReference>
<dbReference type="NCBIfam" id="TIGR00589">
    <property type="entry name" value="ogt"/>
    <property type="match status" value="1"/>
</dbReference>
<evidence type="ECO:0000256" key="1">
    <source>
        <dbReference type="ARBA" id="ARBA00001286"/>
    </source>
</evidence>
<sequence>MAIVDAFVSTGTLAVMAQYGLNWNWRVAIAVTVVFNIATDLFMTMLITWAIIRSQWFWLAVPIMSYPPPPPHVVQFIVDNYVVVVELIELGSDGALFGLLTPTTHVAAPFGKTADKIINAHFHSLQVKKMLARSTKLAAALRPQTSKLLSRSFAHRVNMVLKEDVTKLGYRGDEVSVKAGYARNYLYPEKLAVYATDANRQKFKMDQESVDEVQQEKEHELEAIIYHLSNIEVDFKRHTPAKTDVKLTSEVNAQNISDMLEKNYGVIVGVARIDLPTPIKTLGSHTVKVRVDDAIEAEFAAGAVETEDADASEDDKKKGASKKKWTFRYKHIRHLRMATRSSARTAAKKVSSKTTQKGKAATKTTHHIQWRGKQITLFESRVYELISTIPEGKVSTYGGVAQALQSGPRCVGQALRKNPFAPEVPCHRVVAASLGIGGFQGSTGEDSPCIQKKRTLLAKEGVNFTADHRIDAACVHEFKEAEIE</sequence>
<dbReference type="InterPro" id="IPR036217">
    <property type="entry name" value="MethylDNA_cys_MeTrfase_DNAb"/>
</dbReference>
<dbReference type="AlphaFoldDB" id="A0A8J4S861"/>
<keyword evidence="7" id="KW-0699">rRNA-binding</keyword>
<keyword evidence="11" id="KW-0234">DNA repair</keyword>
<comment type="similarity">
    <text evidence="2">Belongs to the MGMT family.</text>
</comment>
<dbReference type="InterPro" id="IPR020069">
    <property type="entry name" value="Ribosomal_bL9_C"/>
</dbReference>
<dbReference type="PANTHER" id="PTHR21368">
    <property type="entry name" value="50S RIBOSOMAL PROTEIN L9"/>
    <property type="match status" value="1"/>
</dbReference>
<feature type="compositionally biased region" description="Low complexity" evidence="17">
    <location>
        <begin position="352"/>
        <end position="363"/>
    </location>
</feature>
<dbReference type="Gene3D" id="3.40.5.10">
    <property type="entry name" value="Ribosomal protein L9, N-terminal domain"/>
    <property type="match status" value="1"/>
</dbReference>
<evidence type="ECO:0000256" key="6">
    <source>
        <dbReference type="ARBA" id="ARBA00022679"/>
    </source>
</evidence>
<dbReference type="Proteomes" id="UP000702964">
    <property type="component" value="Unassembled WGS sequence"/>
</dbReference>
<dbReference type="InterPro" id="IPR020070">
    <property type="entry name" value="Ribosomal_bL9_N"/>
</dbReference>
<keyword evidence="10" id="KW-0689">Ribosomal protein</keyword>
<keyword evidence="6" id="KW-0808">Transferase</keyword>
<keyword evidence="9" id="KW-0694">RNA-binding</keyword>
<proteinExistence type="inferred from homology"/>
<organism evidence="20 21">
    <name type="scientific">Phytophthora kernoviae 00238/432</name>
    <dbReference type="NCBI Taxonomy" id="1284355"/>
    <lineage>
        <taxon>Eukaryota</taxon>
        <taxon>Sar</taxon>
        <taxon>Stramenopiles</taxon>
        <taxon>Oomycota</taxon>
        <taxon>Peronosporomycetes</taxon>
        <taxon>Peronosporales</taxon>
        <taxon>Peronosporaceae</taxon>
        <taxon>Phytophthora</taxon>
    </lineage>
</organism>
<dbReference type="GO" id="GO:0006281">
    <property type="term" value="P:DNA repair"/>
    <property type="evidence" value="ECO:0007669"/>
    <property type="project" value="UniProtKB-KW"/>
</dbReference>
<protein>
    <recommendedName>
        <fullName evidence="4">Methylated-DNA--protein-cysteine methyltransferase</fullName>
    </recommendedName>
    <alternativeName>
        <fullName evidence="15">50S ribosomal protein L9, chloroplastic</fullName>
    </alternativeName>
    <alternativeName>
        <fullName evidence="13">6-O-methylguanine-DNA methyltransferase</fullName>
    </alternativeName>
    <alternativeName>
        <fullName evidence="14">O-6-methylguanine-DNA-alkyltransferase</fullName>
    </alternativeName>
</protein>
<dbReference type="InterPro" id="IPR014048">
    <property type="entry name" value="MethylDNA_cys_MeTrfase_DNA-bd"/>
</dbReference>
<dbReference type="EMBL" id="AOFI03000480">
    <property type="protein sequence ID" value="KAF4316818.1"/>
    <property type="molecule type" value="Genomic_DNA"/>
</dbReference>
<evidence type="ECO:0000256" key="8">
    <source>
        <dbReference type="ARBA" id="ARBA00022763"/>
    </source>
</evidence>
<comment type="caution">
    <text evidence="20">The sequence shown here is derived from an EMBL/GenBank/DDBJ whole genome shotgun (WGS) entry which is preliminary data.</text>
</comment>
<comment type="catalytic activity">
    <reaction evidence="16">
        <text>a 6-O-methyl-2'-deoxyguanosine in DNA + L-cysteinyl-[protein] = S-methyl-L-cysteinyl-[protein] + a 2'-deoxyguanosine in DNA</text>
        <dbReference type="Rhea" id="RHEA:24000"/>
        <dbReference type="Rhea" id="RHEA-COMP:10131"/>
        <dbReference type="Rhea" id="RHEA-COMP:10132"/>
        <dbReference type="Rhea" id="RHEA-COMP:11367"/>
        <dbReference type="Rhea" id="RHEA-COMP:11368"/>
        <dbReference type="ChEBI" id="CHEBI:29950"/>
        <dbReference type="ChEBI" id="CHEBI:82612"/>
        <dbReference type="ChEBI" id="CHEBI:85445"/>
        <dbReference type="ChEBI" id="CHEBI:85448"/>
        <dbReference type="EC" id="2.1.1.63"/>
    </reaction>
</comment>
<keyword evidence="18" id="KW-0472">Membrane</keyword>
<dbReference type="SUPFAM" id="SSF55658">
    <property type="entry name" value="L9 N-domain-like"/>
    <property type="match status" value="1"/>
</dbReference>
<evidence type="ECO:0000256" key="2">
    <source>
        <dbReference type="ARBA" id="ARBA00008711"/>
    </source>
</evidence>
<keyword evidence="18" id="KW-0812">Transmembrane</keyword>
<dbReference type="Pfam" id="PF01035">
    <property type="entry name" value="DNA_binding_1"/>
    <property type="match status" value="1"/>
</dbReference>
<dbReference type="PROSITE" id="PS00651">
    <property type="entry name" value="RIBOSOMAL_L9"/>
    <property type="match status" value="1"/>
</dbReference>
<dbReference type="InterPro" id="IPR020594">
    <property type="entry name" value="Ribosomal_bL9_bac/chp"/>
</dbReference>
<evidence type="ECO:0000256" key="9">
    <source>
        <dbReference type="ARBA" id="ARBA00022884"/>
    </source>
</evidence>
<evidence type="ECO:0000313" key="21">
    <source>
        <dbReference type="Proteomes" id="UP000702964"/>
    </source>
</evidence>
<dbReference type="InterPro" id="IPR036935">
    <property type="entry name" value="Ribosomal_bL9_N_sf"/>
</dbReference>
<dbReference type="GO" id="GO:0032259">
    <property type="term" value="P:methylation"/>
    <property type="evidence" value="ECO:0007669"/>
    <property type="project" value="UniProtKB-KW"/>
</dbReference>
<evidence type="ECO:0000256" key="3">
    <source>
        <dbReference type="ARBA" id="ARBA00010605"/>
    </source>
</evidence>
<dbReference type="Gene3D" id="1.10.10.10">
    <property type="entry name" value="Winged helix-like DNA-binding domain superfamily/Winged helix DNA-binding domain"/>
    <property type="match status" value="1"/>
</dbReference>
<name>A0A8J4S861_9STRA</name>
<reference evidence="20" key="1">
    <citation type="journal article" date="2015" name="Genom Data">
        <title>Draft genome sequences of Phytophthora kernoviae and Phytophthora ramorum lineage EU2 from Scotland.</title>
        <authorList>
            <person name="Sambles C."/>
            <person name="Schlenzig A."/>
            <person name="O'Neill P."/>
            <person name="Grant M."/>
            <person name="Studholme D.J."/>
        </authorList>
    </citation>
    <scope>NUCLEOTIDE SEQUENCE</scope>
    <source>
        <strain evidence="20">00238/432</strain>
    </source>
</reference>
<dbReference type="PROSITE" id="PS00374">
    <property type="entry name" value="MGMT"/>
    <property type="match status" value="1"/>
</dbReference>